<evidence type="ECO:0000313" key="2">
    <source>
        <dbReference type="Proteomes" id="UP001183610"/>
    </source>
</evidence>
<proteinExistence type="predicted"/>
<reference evidence="2" key="1">
    <citation type="submission" date="2023-07" db="EMBL/GenBank/DDBJ databases">
        <title>30 novel species of actinomycetes from the DSMZ collection.</title>
        <authorList>
            <person name="Nouioui I."/>
        </authorList>
    </citation>
    <scope>NUCLEOTIDE SEQUENCE [LARGE SCALE GENOMIC DNA]</scope>
    <source>
        <strain evidence="2">DSM 41979</strain>
    </source>
</reference>
<sequence>MGKRSRGITRDQTLGALAEGVEVCDHCRPDTALGWMG</sequence>
<gene>
    <name evidence="1" type="ORF">RM698_05865</name>
</gene>
<dbReference type="RefSeq" id="WP_267879634.1">
    <property type="nucleotide sequence ID" value="NZ_JAVRET010000008.1"/>
</dbReference>
<dbReference type="Proteomes" id="UP001183610">
    <property type="component" value="Unassembled WGS sequence"/>
</dbReference>
<dbReference type="InterPro" id="IPR046200">
    <property type="entry name" value="DUF6233"/>
</dbReference>
<dbReference type="Pfam" id="PF19746">
    <property type="entry name" value="DUF6233"/>
    <property type="match status" value="1"/>
</dbReference>
<keyword evidence="2" id="KW-1185">Reference proteome</keyword>
<accession>A0ABU2QVU6</accession>
<dbReference type="EMBL" id="JAVRET010000008">
    <property type="protein sequence ID" value="MDT0408581.1"/>
    <property type="molecule type" value="Genomic_DNA"/>
</dbReference>
<evidence type="ECO:0000313" key="1">
    <source>
        <dbReference type="EMBL" id="MDT0408581.1"/>
    </source>
</evidence>
<comment type="caution">
    <text evidence="1">The sequence shown here is derived from an EMBL/GenBank/DDBJ whole genome shotgun (WGS) entry which is preliminary data.</text>
</comment>
<protein>
    <submittedName>
        <fullName evidence="1">DUF6233 domain-containing protein</fullName>
    </submittedName>
</protein>
<name>A0ABU2QVU6_9ACTN</name>
<organism evidence="1 2">
    <name type="scientific">Streptomyces evansiae</name>
    <dbReference type="NCBI Taxonomy" id="3075535"/>
    <lineage>
        <taxon>Bacteria</taxon>
        <taxon>Bacillati</taxon>
        <taxon>Actinomycetota</taxon>
        <taxon>Actinomycetes</taxon>
        <taxon>Kitasatosporales</taxon>
        <taxon>Streptomycetaceae</taxon>
        <taxon>Streptomyces</taxon>
    </lineage>
</organism>